<evidence type="ECO:0000313" key="15">
    <source>
        <dbReference type="Proteomes" id="UP000887116"/>
    </source>
</evidence>
<protein>
    <submittedName>
        <fullName evidence="14">Lig_chan-Glu_bd domain-containing protein</fullName>
    </submittedName>
</protein>
<evidence type="ECO:0000256" key="1">
    <source>
        <dbReference type="ARBA" id="ARBA00004651"/>
    </source>
</evidence>
<evidence type="ECO:0000256" key="2">
    <source>
        <dbReference type="ARBA" id="ARBA00022448"/>
    </source>
</evidence>
<dbReference type="Pfam" id="PF10613">
    <property type="entry name" value="Lig_chan-Glu_bd"/>
    <property type="match status" value="1"/>
</dbReference>
<gene>
    <name evidence="14" type="primary">AVEN_112457_1</name>
    <name evidence="14" type="ORF">TNCT_580831</name>
</gene>
<keyword evidence="6" id="KW-0406">Ion transport</keyword>
<dbReference type="InterPro" id="IPR052192">
    <property type="entry name" value="Insect_Ionotropic_Sensory_Rcpt"/>
</dbReference>
<feature type="transmembrane region" description="Helical" evidence="12">
    <location>
        <begin position="206"/>
        <end position="230"/>
    </location>
</feature>
<dbReference type="Gene3D" id="1.10.287.70">
    <property type="match status" value="1"/>
</dbReference>
<accession>A0A8X6GMP4</accession>
<keyword evidence="8" id="KW-0675">Receptor</keyword>
<dbReference type="PANTHER" id="PTHR42643:SF24">
    <property type="entry name" value="IONOTROPIC RECEPTOR 60A"/>
    <property type="match status" value="1"/>
</dbReference>
<dbReference type="Proteomes" id="UP000887116">
    <property type="component" value="Unassembled WGS sequence"/>
</dbReference>
<keyword evidence="11" id="KW-0407">Ion channel</keyword>
<feature type="domain" description="Ionotropic glutamate receptor L-glutamate and glycine-binding" evidence="13">
    <location>
        <begin position="5"/>
        <end position="95"/>
    </location>
</feature>
<keyword evidence="4 12" id="KW-0812">Transmembrane</keyword>
<dbReference type="EMBL" id="BMAO01006327">
    <property type="protein sequence ID" value="GFR07741.1"/>
    <property type="molecule type" value="Genomic_DNA"/>
</dbReference>
<proteinExistence type="predicted"/>
<dbReference type="GO" id="GO:0015276">
    <property type="term" value="F:ligand-gated monoatomic ion channel activity"/>
    <property type="evidence" value="ECO:0007669"/>
    <property type="project" value="InterPro"/>
</dbReference>
<comment type="subcellular location">
    <subcellularLocation>
        <location evidence="1">Cell membrane</location>
        <topology evidence="1">Multi-pass membrane protein</topology>
    </subcellularLocation>
</comment>
<dbReference type="SUPFAM" id="SSF53850">
    <property type="entry name" value="Periplasmic binding protein-like II"/>
    <property type="match status" value="1"/>
</dbReference>
<evidence type="ECO:0000256" key="4">
    <source>
        <dbReference type="ARBA" id="ARBA00022692"/>
    </source>
</evidence>
<dbReference type="AlphaFoldDB" id="A0A8X6GMP4"/>
<evidence type="ECO:0000256" key="6">
    <source>
        <dbReference type="ARBA" id="ARBA00023065"/>
    </source>
</evidence>
<evidence type="ECO:0000256" key="5">
    <source>
        <dbReference type="ARBA" id="ARBA00022989"/>
    </source>
</evidence>
<comment type="caution">
    <text evidence="14">The sequence shown here is derived from an EMBL/GenBank/DDBJ whole genome shotgun (WGS) entry which is preliminary data.</text>
</comment>
<evidence type="ECO:0000259" key="13">
    <source>
        <dbReference type="Pfam" id="PF10613"/>
    </source>
</evidence>
<keyword evidence="5 12" id="KW-1133">Transmembrane helix</keyword>
<feature type="non-terminal residue" evidence="14">
    <location>
        <position position="1"/>
    </location>
</feature>
<evidence type="ECO:0000313" key="14">
    <source>
        <dbReference type="EMBL" id="GFR07741.1"/>
    </source>
</evidence>
<keyword evidence="7 12" id="KW-0472">Membrane</keyword>
<dbReference type="OrthoDB" id="6433476at2759"/>
<keyword evidence="15" id="KW-1185">Reference proteome</keyword>
<organism evidence="14 15">
    <name type="scientific">Trichonephila clavata</name>
    <name type="common">Joro spider</name>
    <name type="synonym">Nephila clavata</name>
    <dbReference type="NCBI Taxonomy" id="2740835"/>
    <lineage>
        <taxon>Eukaryota</taxon>
        <taxon>Metazoa</taxon>
        <taxon>Ecdysozoa</taxon>
        <taxon>Arthropoda</taxon>
        <taxon>Chelicerata</taxon>
        <taxon>Arachnida</taxon>
        <taxon>Araneae</taxon>
        <taxon>Araneomorphae</taxon>
        <taxon>Entelegynae</taxon>
        <taxon>Araneoidea</taxon>
        <taxon>Nephilidae</taxon>
        <taxon>Trichonephila</taxon>
    </lineage>
</organism>
<evidence type="ECO:0000256" key="3">
    <source>
        <dbReference type="ARBA" id="ARBA00022475"/>
    </source>
</evidence>
<keyword evidence="3" id="KW-1003">Cell membrane</keyword>
<dbReference type="GO" id="GO:0005886">
    <property type="term" value="C:plasma membrane"/>
    <property type="evidence" value="ECO:0007669"/>
    <property type="project" value="UniProtKB-SubCell"/>
</dbReference>
<evidence type="ECO:0000256" key="10">
    <source>
        <dbReference type="ARBA" id="ARBA00023286"/>
    </source>
</evidence>
<name>A0A8X6GMP4_TRICU</name>
<evidence type="ECO:0000256" key="9">
    <source>
        <dbReference type="ARBA" id="ARBA00023180"/>
    </source>
</evidence>
<feature type="transmembrane region" description="Helical" evidence="12">
    <location>
        <begin position="125"/>
        <end position="146"/>
    </location>
</feature>
<dbReference type="InterPro" id="IPR019594">
    <property type="entry name" value="Glu/Gly-bd"/>
</dbReference>
<evidence type="ECO:0000256" key="8">
    <source>
        <dbReference type="ARBA" id="ARBA00023170"/>
    </source>
</evidence>
<keyword evidence="9" id="KW-0325">Glycoprotein</keyword>
<keyword evidence="2" id="KW-0813">Transport</keyword>
<reference evidence="14" key="1">
    <citation type="submission" date="2020-07" db="EMBL/GenBank/DDBJ databases">
        <title>Multicomponent nature underlies the extraordinary mechanical properties of spider dragline silk.</title>
        <authorList>
            <person name="Kono N."/>
            <person name="Nakamura H."/>
            <person name="Mori M."/>
            <person name="Yoshida Y."/>
            <person name="Ohtoshi R."/>
            <person name="Malay A.D."/>
            <person name="Moran D.A.P."/>
            <person name="Tomita M."/>
            <person name="Numata K."/>
            <person name="Arakawa K."/>
        </authorList>
    </citation>
    <scope>NUCLEOTIDE SEQUENCE</scope>
</reference>
<evidence type="ECO:0000256" key="11">
    <source>
        <dbReference type="ARBA" id="ARBA00023303"/>
    </source>
</evidence>
<dbReference type="PANTHER" id="PTHR42643">
    <property type="entry name" value="IONOTROPIC RECEPTOR 20A-RELATED"/>
    <property type="match status" value="1"/>
</dbReference>
<dbReference type="Gene3D" id="3.40.190.10">
    <property type="entry name" value="Periplasmic binding protein-like II"/>
    <property type="match status" value="1"/>
</dbReference>
<sequence>MQKVRIAVSEWVPWVQFDKNKSLATAQGVLVELYEGMKLAKIFDYELQMATAYGVLGSDKKWTGMIGSMVRNETDIGGPFFIDENRGKAVRFVSPLDFSQLVLATGLVPANKHPFLIFQVFSVNVWLSFFSSIVIAAVATGLIYSISPFSDKKKKTEAFLRYLWLFLTSLIGKDFDDNALIVDFGAKDSWHLKHIWNTPSFRFVQGVWLVTCLVFINSYQGSIISTYAAFKMKPKYESLEDLMKDKTVEIGTYANSFPYLCMA</sequence>
<evidence type="ECO:0000256" key="7">
    <source>
        <dbReference type="ARBA" id="ARBA00023136"/>
    </source>
</evidence>
<keyword evidence="10" id="KW-1071">Ligand-gated ion channel</keyword>
<evidence type="ECO:0000256" key="12">
    <source>
        <dbReference type="SAM" id="Phobius"/>
    </source>
</evidence>